<dbReference type="GO" id="GO:0005737">
    <property type="term" value="C:cytoplasm"/>
    <property type="evidence" value="ECO:0007669"/>
    <property type="project" value="TreeGrafter"/>
</dbReference>
<evidence type="ECO:0000256" key="4">
    <source>
        <dbReference type="SAM" id="MobiDB-lite"/>
    </source>
</evidence>
<organism evidence="6 7">
    <name type="scientific">Hermetia illucens</name>
    <name type="common">Black soldier fly</name>
    <dbReference type="NCBI Taxonomy" id="343691"/>
    <lineage>
        <taxon>Eukaryota</taxon>
        <taxon>Metazoa</taxon>
        <taxon>Ecdysozoa</taxon>
        <taxon>Arthropoda</taxon>
        <taxon>Hexapoda</taxon>
        <taxon>Insecta</taxon>
        <taxon>Pterygota</taxon>
        <taxon>Neoptera</taxon>
        <taxon>Endopterygota</taxon>
        <taxon>Diptera</taxon>
        <taxon>Brachycera</taxon>
        <taxon>Stratiomyomorpha</taxon>
        <taxon>Stratiomyidae</taxon>
        <taxon>Hermetiinae</taxon>
        <taxon>Hermetia</taxon>
    </lineage>
</organism>
<reference evidence="6 7" key="1">
    <citation type="submission" date="2020-11" db="EMBL/GenBank/DDBJ databases">
        <authorList>
            <person name="Wallbank WR R."/>
            <person name="Pardo Diaz C."/>
            <person name="Kozak K."/>
            <person name="Martin S."/>
            <person name="Jiggins C."/>
            <person name="Moest M."/>
            <person name="Warren A I."/>
            <person name="Generalovic N T."/>
            <person name="Byers J.R.P. K."/>
            <person name="Montejo-Kovacevich G."/>
            <person name="Yen C E."/>
        </authorList>
    </citation>
    <scope>NUCLEOTIDE SEQUENCE [LARGE SCALE GENOMIC DNA]</scope>
</reference>
<evidence type="ECO:0000256" key="1">
    <source>
        <dbReference type="ARBA" id="ARBA00023016"/>
    </source>
</evidence>
<feature type="compositionally biased region" description="Basic and acidic residues" evidence="4">
    <location>
        <begin position="30"/>
        <end position="54"/>
    </location>
</feature>
<evidence type="ECO:0000259" key="5">
    <source>
        <dbReference type="PROSITE" id="PS01031"/>
    </source>
</evidence>
<protein>
    <recommendedName>
        <fullName evidence="5">SHSP domain-containing protein</fullName>
    </recommendedName>
</protein>
<feature type="region of interest" description="Disordered" evidence="4">
    <location>
        <begin position="29"/>
        <end position="57"/>
    </location>
</feature>
<evidence type="ECO:0000313" key="7">
    <source>
        <dbReference type="Proteomes" id="UP000594454"/>
    </source>
</evidence>
<dbReference type="InterPro" id="IPR002068">
    <property type="entry name" value="A-crystallin/Hsp20_dom"/>
</dbReference>
<name>A0A7R8YRR4_HERIL</name>
<proteinExistence type="inferred from homology"/>
<keyword evidence="7" id="KW-1185">Reference proteome</keyword>
<evidence type="ECO:0000256" key="2">
    <source>
        <dbReference type="PROSITE-ProRule" id="PRU00285"/>
    </source>
</evidence>
<dbReference type="PANTHER" id="PTHR45640">
    <property type="entry name" value="HEAT SHOCK PROTEIN HSP-12.2-RELATED"/>
    <property type="match status" value="1"/>
</dbReference>
<sequence>MDLIFDFYDPFKSRRSRFNDWDLLGMEITPSRERTFGSPKGHADDSKQSGDDKQSTAQTIVNVKQFKPEEISVRTVGNTVVIEGKHDERQDEYGLVSRHIVRKFTLPEGYDPKDVVSTFSPDGVLTIKAHPPAKPAEGVERVIPVQQTGPARPSLQDKKPENGDVKEKIFS</sequence>
<dbReference type="SUPFAM" id="SSF49764">
    <property type="entry name" value="HSP20-like chaperones"/>
    <property type="match status" value="1"/>
</dbReference>
<comment type="similarity">
    <text evidence="2 3">Belongs to the small heat shock protein (HSP20) family.</text>
</comment>
<dbReference type="GO" id="GO:0005634">
    <property type="term" value="C:nucleus"/>
    <property type="evidence" value="ECO:0007669"/>
    <property type="project" value="TreeGrafter"/>
</dbReference>
<dbReference type="AlphaFoldDB" id="A0A7R8YRR4"/>
<gene>
    <name evidence="6" type="ORF">HERILL_LOCUS5752</name>
</gene>
<dbReference type="Pfam" id="PF00011">
    <property type="entry name" value="HSP20"/>
    <property type="match status" value="1"/>
</dbReference>
<dbReference type="GO" id="GO:0051082">
    <property type="term" value="F:unfolded protein binding"/>
    <property type="evidence" value="ECO:0007669"/>
    <property type="project" value="TreeGrafter"/>
</dbReference>
<dbReference type="GO" id="GO:0042026">
    <property type="term" value="P:protein refolding"/>
    <property type="evidence" value="ECO:0007669"/>
    <property type="project" value="TreeGrafter"/>
</dbReference>
<dbReference type="PROSITE" id="PS01031">
    <property type="entry name" value="SHSP"/>
    <property type="match status" value="1"/>
</dbReference>
<evidence type="ECO:0000313" key="6">
    <source>
        <dbReference type="EMBL" id="CAD7082741.1"/>
    </source>
</evidence>
<evidence type="ECO:0000256" key="3">
    <source>
        <dbReference type="RuleBase" id="RU003616"/>
    </source>
</evidence>
<dbReference type="OrthoDB" id="1431247at2759"/>
<accession>A0A7R8YRR4</accession>
<dbReference type="GO" id="GO:0009408">
    <property type="term" value="P:response to heat"/>
    <property type="evidence" value="ECO:0007669"/>
    <property type="project" value="TreeGrafter"/>
</dbReference>
<feature type="domain" description="SHSP" evidence="5">
    <location>
        <begin position="38"/>
        <end position="148"/>
    </location>
</feature>
<dbReference type="Proteomes" id="UP000594454">
    <property type="component" value="Chromosome 2"/>
</dbReference>
<keyword evidence="1" id="KW-0346">Stress response</keyword>
<feature type="compositionally biased region" description="Basic and acidic residues" evidence="4">
    <location>
        <begin position="155"/>
        <end position="171"/>
    </location>
</feature>
<feature type="region of interest" description="Disordered" evidence="4">
    <location>
        <begin position="130"/>
        <end position="171"/>
    </location>
</feature>
<dbReference type="InterPro" id="IPR001436">
    <property type="entry name" value="Alpha-crystallin/sHSP_animal"/>
</dbReference>
<dbReference type="EMBL" id="LR899010">
    <property type="protein sequence ID" value="CAD7082741.1"/>
    <property type="molecule type" value="Genomic_DNA"/>
</dbReference>
<dbReference type="InParanoid" id="A0A7R8YRR4"/>
<dbReference type="CDD" id="cd06526">
    <property type="entry name" value="metazoan_ACD"/>
    <property type="match status" value="1"/>
</dbReference>
<dbReference type="PANTHER" id="PTHR45640:SF13">
    <property type="entry name" value="HEAT SHOCK PROTEIN 22-RELATED"/>
    <property type="match status" value="1"/>
</dbReference>
<dbReference type="InterPro" id="IPR008978">
    <property type="entry name" value="HSP20-like_chaperone"/>
</dbReference>
<dbReference type="Gene3D" id="2.60.40.790">
    <property type="match status" value="1"/>
</dbReference>
<dbReference type="PRINTS" id="PR00299">
    <property type="entry name" value="ACRYSTALLIN"/>
</dbReference>